<organism evidence="2 3">
    <name type="scientific">Neobacillus pocheonensis</name>
    <dbReference type="NCBI Taxonomy" id="363869"/>
    <lineage>
        <taxon>Bacteria</taxon>
        <taxon>Bacillati</taxon>
        <taxon>Bacillota</taxon>
        <taxon>Bacilli</taxon>
        <taxon>Bacillales</taxon>
        <taxon>Bacillaceae</taxon>
        <taxon>Neobacillus</taxon>
    </lineage>
</organism>
<sequence>MFQNTDSKKTISKNKELENPPKKIRQSRSDKCHNIKFPVTPIMQMKLRTYCKQMGRLLQTKEGQPLTQTAFNTTLLQFGLSHIDIVDWFQDYEDTKTYMHTMLKKNNYNLIGGPYGLAIQKQLSERKVVFFVMASVLRWIEKGGSLEKILQ</sequence>
<keyword evidence="3" id="KW-1185">Reference proteome</keyword>
<evidence type="ECO:0000313" key="3">
    <source>
        <dbReference type="Proteomes" id="UP001523262"/>
    </source>
</evidence>
<name>A0ABT0WE92_9BACI</name>
<reference evidence="2 3" key="1">
    <citation type="submission" date="2022-06" db="EMBL/GenBank/DDBJ databases">
        <authorList>
            <person name="Jeon C.O."/>
        </authorList>
    </citation>
    <scope>NUCLEOTIDE SEQUENCE [LARGE SCALE GENOMIC DNA]</scope>
    <source>
        <strain evidence="2 3">KCTC 13943</strain>
    </source>
</reference>
<dbReference type="EMBL" id="JAMQCR010000002">
    <property type="protein sequence ID" value="MCM2534630.1"/>
    <property type="molecule type" value="Genomic_DNA"/>
</dbReference>
<proteinExistence type="predicted"/>
<comment type="caution">
    <text evidence="2">The sequence shown here is derived from an EMBL/GenBank/DDBJ whole genome shotgun (WGS) entry which is preliminary data.</text>
</comment>
<protein>
    <submittedName>
        <fullName evidence="2">Uncharacterized protein</fullName>
    </submittedName>
</protein>
<evidence type="ECO:0000313" key="2">
    <source>
        <dbReference type="EMBL" id="MCM2534630.1"/>
    </source>
</evidence>
<evidence type="ECO:0000256" key="1">
    <source>
        <dbReference type="SAM" id="MobiDB-lite"/>
    </source>
</evidence>
<accession>A0ABT0WE92</accession>
<feature type="region of interest" description="Disordered" evidence="1">
    <location>
        <begin position="1"/>
        <end position="30"/>
    </location>
</feature>
<dbReference type="Proteomes" id="UP001523262">
    <property type="component" value="Unassembled WGS sequence"/>
</dbReference>
<gene>
    <name evidence="2" type="ORF">NDK43_22645</name>
</gene>